<keyword evidence="2" id="KW-1185">Reference proteome</keyword>
<accession>T1KZC9</accession>
<evidence type="ECO:0000313" key="1">
    <source>
        <dbReference type="EnsemblMetazoa" id="tetur28g01170.1"/>
    </source>
</evidence>
<dbReference type="AlphaFoldDB" id="T1KZC9"/>
<name>T1KZC9_TETUR</name>
<dbReference type="Proteomes" id="UP000015104">
    <property type="component" value="Unassembled WGS sequence"/>
</dbReference>
<reference evidence="2" key="1">
    <citation type="submission" date="2011-08" db="EMBL/GenBank/DDBJ databases">
        <authorList>
            <person name="Rombauts S."/>
        </authorList>
    </citation>
    <scope>NUCLEOTIDE SEQUENCE</scope>
    <source>
        <strain evidence="2">London</strain>
    </source>
</reference>
<dbReference type="HOGENOM" id="CLU_3336205_0_0_1"/>
<proteinExistence type="predicted"/>
<sequence>MMIKVICEDKELDTGEDGHTLLKLLLAPWSHWTKELQK</sequence>
<reference evidence="1" key="2">
    <citation type="submission" date="2015-06" db="UniProtKB">
        <authorList>
            <consortium name="EnsemblMetazoa"/>
        </authorList>
    </citation>
    <scope>IDENTIFICATION</scope>
</reference>
<evidence type="ECO:0000313" key="2">
    <source>
        <dbReference type="Proteomes" id="UP000015104"/>
    </source>
</evidence>
<protein>
    <submittedName>
        <fullName evidence="1">Uncharacterized protein</fullName>
    </submittedName>
</protein>
<dbReference type="EnsemblMetazoa" id="tetur28g01170.1">
    <property type="protein sequence ID" value="tetur28g01170.1"/>
    <property type="gene ID" value="tetur28g01170"/>
</dbReference>
<organism evidence="1 2">
    <name type="scientific">Tetranychus urticae</name>
    <name type="common">Two-spotted spider mite</name>
    <dbReference type="NCBI Taxonomy" id="32264"/>
    <lineage>
        <taxon>Eukaryota</taxon>
        <taxon>Metazoa</taxon>
        <taxon>Ecdysozoa</taxon>
        <taxon>Arthropoda</taxon>
        <taxon>Chelicerata</taxon>
        <taxon>Arachnida</taxon>
        <taxon>Acari</taxon>
        <taxon>Acariformes</taxon>
        <taxon>Trombidiformes</taxon>
        <taxon>Prostigmata</taxon>
        <taxon>Eleutherengona</taxon>
        <taxon>Raphignathae</taxon>
        <taxon>Tetranychoidea</taxon>
        <taxon>Tetranychidae</taxon>
        <taxon>Tetranychus</taxon>
    </lineage>
</organism>
<dbReference type="EMBL" id="CAEY01000738">
    <property type="status" value="NOT_ANNOTATED_CDS"/>
    <property type="molecule type" value="Genomic_DNA"/>
</dbReference>